<dbReference type="AlphaFoldDB" id="A0A553RKH8"/>
<dbReference type="EMBL" id="SRMA01023895">
    <property type="protein sequence ID" value="TRZ02685.1"/>
    <property type="molecule type" value="Genomic_DNA"/>
</dbReference>
<proteinExistence type="predicted"/>
<evidence type="ECO:0000313" key="1">
    <source>
        <dbReference type="EMBL" id="TRZ02685.1"/>
    </source>
</evidence>
<keyword evidence="2" id="KW-1185">Reference proteome</keyword>
<organism evidence="1 2">
    <name type="scientific">Danionella cerebrum</name>
    <dbReference type="NCBI Taxonomy" id="2873325"/>
    <lineage>
        <taxon>Eukaryota</taxon>
        <taxon>Metazoa</taxon>
        <taxon>Chordata</taxon>
        <taxon>Craniata</taxon>
        <taxon>Vertebrata</taxon>
        <taxon>Euteleostomi</taxon>
        <taxon>Actinopterygii</taxon>
        <taxon>Neopterygii</taxon>
        <taxon>Teleostei</taxon>
        <taxon>Ostariophysi</taxon>
        <taxon>Cypriniformes</taxon>
        <taxon>Danionidae</taxon>
        <taxon>Danioninae</taxon>
        <taxon>Danionella</taxon>
    </lineage>
</organism>
<protein>
    <submittedName>
        <fullName evidence="1">Uncharacterized protein</fullName>
    </submittedName>
</protein>
<evidence type="ECO:0000313" key="2">
    <source>
        <dbReference type="Proteomes" id="UP000316079"/>
    </source>
</evidence>
<sequence length="106" mass="11381">MWDQICAAPVKPKEDALFDEVVRSGSLQAQFSIDLALMHFQCPSVCAGGVGAPRVQSSHSLEEFTLKGSMEGGVLLKERHSSEKLDNAEEVCVCMCLQACAGGLDH</sequence>
<gene>
    <name evidence="1" type="ORF">DNTS_018905</name>
</gene>
<dbReference type="Proteomes" id="UP000316079">
    <property type="component" value="Unassembled WGS sequence"/>
</dbReference>
<accession>A0A553RKH8</accession>
<name>A0A553RKH8_9TELE</name>
<reference evidence="1 2" key="1">
    <citation type="journal article" date="2019" name="Sci. Data">
        <title>Hybrid genome assembly and annotation of Danionella translucida.</title>
        <authorList>
            <person name="Kadobianskyi M."/>
            <person name="Schulze L."/>
            <person name="Schuelke M."/>
            <person name="Judkewitz B."/>
        </authorList>
    </citation>
    <scope>NUCLEOTIDE SEQUENCE [LARGE SCALE GENOMIC DNA]</scope>
    <source>
        <strain evidence="1 2">Bolton</strain>
    </source>
</reference>
<comment type="caution">
    <text evidence="1">The sequence shown here is derived from an EMBL/GenBank/DDBJ whole genome shotgun (WGS) entry which is preliminary data.</text>
</comment>